<evidence type="ECO:0000313" key="7">
    <source>
        <dbReference type="Proteomes" id="UP001597233"/>
    </source>
</evidence>
<dbReference type="Gene3D" id="3.20.10.10">
    <property type="entry name" value="D-amino Acid Aminotransferase, subunit A, domain 2"/>
    <property type="match status" value="1"/>
</dbReference>
<dbReference type="CDD" id="cd00449">
    <property type="entry name" value="PLPDE_IV"/>
    <property type="match status" value="1"/>
</dbReference>
<evidence type="ECO:0000256" key="3">
    <source>
        <dbReference type="ARBA" id="ARBA00022898"/>
    </source>
</evidence>
<keyword evidence="6" id="KW-0808">Transferase</keyword>
<name>A0ABW4RCM2_9BACL</name>
<sequence length="332" mass="36890">MKYMSINGVITPSEQAVVSVMDHGFLYGMGLFETMRTYNGRPFLLDRHLRRLQMSCDALGIRWSMTIEQVEQQMRELMEANDLQEAYLRYTVSAGEDILGLPSGPYTEPNVIIYAKALPPASIRSAAPYSTPVQRGQVKQQDIASPALSINISANANAVYDPTITRATKSLRRLHTVRNTPEGDIRLKSLHYMNSIFGKRELSLYGDEPASSVEGLMLTAEGHLAEGIVSNVFFIHDGCLYTPSVDTGILPGITRAWVIELAEQEGLCVEKGLYTWEQLIGAEEVFVTNSVQEIVPVVRLLDDDREAIVGNGQIGQHTALLCTAYEREAYRT</sequence>
<dbReference type="InterPro" id="IPR050571">
    <property type="entry name" value="Class-IV_PLP-Dep_Aminotrnsfr"/>
</dbReference>
<evidence type="ECO:0000256" key="4">
    <source>
        <dbReference type="RuleBase" id="RU004106"/>
    </source>
</evidence>
<reference evidence="7" key="1">
    <citation type="journal article" date="2019" name="Int. J. Syst. Evol. Microbiol.">
        <title>The Global Catalogue of Microorganisms (GCM) 10K type strain sequencing project: providing services to taxonomists for standard genome sequencing and annotation.</title>
        <authorList>
            <consortium name="The Broad Institute Genomics Platform"/>
            <consortium name="The Broad Institute Genome Sequencing Center for Infectious Disease"/>
            <person name="Wu L."/>
            <person name="Ma J."/>
        </authorList>
    </citation>
    <scope>NUCLEOTIDE SEQUENCE [LARGE SCALE GENOMIC DNA]</scope>
    <source>
        <strain evidence="7">CCUG 54950</strain>
    </source>
</reference>
<dbReference type="PROSITE" id="PS00770">
    <property type="entry name" value="AA_TRANSFER_CLASS_4"/>
    <property type="match status" value="1"/>
</dbReference>
<keyword evidence="7" id="KW-1185">Reference proteome</keyword>
<dbReference type="InterPro" id="IPR043131">
    <property type="entry name" value="BCAT-like_N"/>
</dbReference>
<comment type="cofactor">
    <cofactor evidence="1 5">
        <name>pyridoxal 5'-phosphate</name>
        <dbReference type="ChEBI" id="CHEBI:597326"/>
    </cofactor>
</comment>
<dbReference type="InterPro" id="IPR018300">
    <property type="entry name" value="Aminotrans_IV_CS"/>
</dbReference>
<dbReference type="GO" id="GO:0008483">
    <property type="term" value="F:transaminase activity"/>
    <property type="evidence" value="ECO:0007669"/>
    <property type="project" value="UniProtKB-KW"/>
</dbReference>
<dbReference type="Pfam" id="PF01063">
    <property type="entry name" value="Aminotran_4"/>
    <property type="match status" value="2"/>
</dbReference>
<evidence type="ECO:0000313" key="6">
    <source>
        <dbReference type="EMBL" id="MFD1883996.1"/>
    </source>
</evidence>
<dbReference type="SUPFAM" id="SSF56752">
    <property type="entry name" value="D-aminoacid aminotransferase-like PLP-dependent enzymes"/>
    <property type="match status" value="1"/>
</dbReference>
<gene>
    <name evidence="6" type="ORF">ACFSC9_00475</name>
</gene>
<comment type="caution">
    <text evidence="6">The sequence shown here is derived from an EMBL/GenBank/DDBJ whole genome shotgun (WGS) entry which is preliminary data.</text>
</comment>
<dbReference type="RefSeq" id="WP_347327189.1">
    <property type="nucleotide sequence ID" value="NZ_JBCGUH010000022.1"/>
</dbReference>
<accession>A0ABW4RCM2</accession>
<keyword evidence="3 5" id="KW-0663">Pyridoxal phosphate</keyword>
<comment type="similarity">
    <text evidence="2 4">Belongs to the class-IV pyridoxal-phosphate-dependent aminotransferase family.</text>
</comment>
<dbReference type="Proteomes" id="UP001597233">
    <property type="component" value="Unassembled WGS sequence"/>
</dbReference>
<keyword evidence="6" id="KW-0032">Aminotransferase</keyword>
<evidence type="ECO:0000256" key="5">
    <source>
        <dbReference type="RuleBase" id="RU004516"/>
    </source>
</evidence>
<dbReference type="InterPro" id="IPR001544">
    <property type="entry name" value="Aminotrans_IV"/>
</dbReference>
<organism evidence="6 7">
    <name type="scientific">Paenibacillus wenxiniae</name>
    <dbReference type="NCBI Taxonomy" id="1636843"/>
    <lineage>
        <taxon>Bacteria</taxon>
        <taxon>Bacillati</taxon>
        <taxon>Bacillota</taxon>
        <taxon>Bacilli</taxon>
        <taxon>Bacillales</taxon>
        <taxon>Paenibacillaceae</taxon>
        <taxon>Paenibacillus</taxon>
    </lineage>
</organism>
<dbReference type="Gene3D" id="3.30.470.10">
    <property type="match status" value="1"/>
</dbReference>
<dbReference type="EMBL" id="JBHUEH010000002">
    <property type="protein sequence ID" value="MFD1883996.1"/>
    <property type="molecule type" value="Genomic_DNA"/>
</dbReference>
<proteinExistence type="inferred from homology"/>
<dbReference type="PANTHER" id="PTHR42743">
    <property type="entry name" value="AMINO-ACID AMINOTRANSFERASE"/>
    <property type="match status" value="1"/>
</dbReference>
<protein>
    <submittedName>
        <fullName evidence="6">Aminotransferase class IV</fullName>
    </submittedName>
</protein>
<dbReference type="InterPro" id="IPR043132">
    <property type="entry name" value="BCAT-like_C"/>
</dbReference>
<dbReference type="PANTHER" id="PTHR42743:SF11">
    <property type="entry name" value="AMINODEOXYCHORISMATE LYASE"/>
    <property type="match status" value="1"/>
</dbReference>
<dbReference type="InterPro" id="IPR036038">
    <property type="entry name" value="Aminotransferase-like"/>
</dbReference>
<evidence type="ECO:0000256" key="2">
    <source>
        <dbReference type="ARBA" id="ARBA00009320"/>
    </source>
</evidence>
<evidence type="ECO:0000256" key="1">
    <source>
        <dbReference type="ARBA" id="ARBA00001933"/>
    </source>
</evidence>